<dbReference type="CDD" id="cd09898">
    <property type="entry name" value="H3TH_53EXO"/>
    <property type="match status" value="1"/>
</dbReference>
<dbReference type="PRINTS" id="PR00868">
    <property type="entry name" value="DNAPOLI"/>
</dbReference>
<dbReference type="PROSITE" id="PS00447">
    <property type="entry name" value="DNA_POLYMERASE_A"/>
    <property type="match status" value="1"/>
</dbReference>
<evidence type="ECO:0000256" key="5">
    <source>
        <dbReference type="ARBA" id="ARBA00022695"/>
    </source>
</evidence>
<evidence type="ECO:0000256" key="8">
    <source>
        <dbReference type="ARBA" id="ARBA00022763"/>
    </source>
</evidence>
<protein>
    <recommendedName>
        <fullName evidence="3 15">DNA polymerase I</fullName>
        <ecNumber evidence="2 15">2.7.7.7</ecNumber>
    </recommendedName>
</protein>
<reference evidence="20" key="1">
    <citation type="submission" date="2022-07" db="EMBL/GenBank/DDBJ databases">
        <title>Taxonomy of Novel Oxalotrophic and Methylotrophic Bacteria.</title>
        <authorList>
            <person name="Sahin N."/>
            <person name="Tani A."/>
        </authorList>
    </citation>
    <scope>NUCLEOTIDE SEQUENCE</scope>
    <source>
        <strain evidence="20">Y10</strain>
    </source>
</reference>
<keyword evidence="8 16" id="KW-0227">DNA damage</keyword>
<dbReference type="Pfam" id="PF01367">
    <property type="entry name" value="5_3_exonuc"/>
    <property type="match status" value="1"/>
</dbReference>
<dbReference type="InterPro" id="IPR002298">
    <property type="entry name" value="DNA_polymerase_A"/>
</dbReference>
<dbReference type="SUPFAM" id="SSF56672">
    <property type="entry name" value="DNA/RNA polymerases"/>
    <property type="match status" value="1"/>
</dbReference>
<dbReference type="SMART" id="SM00482">
    <property type="entry name" value="POLAc"/>
    <property type="match status" value="1"/>
</dbReference>
<dbReference type="CDD" id="cd08637">
    <property type="entry name" value="DNA_pol_A_pol_I_C"/>
    <property type="match status" value="1"/>
</dbReference>
<dbReference type="InterPro" id="IPR018320">
    <property type="entry name" value="DNA_polymerase_1"/>
</dbReference>
<evidence type="ECO:0000259" key="18">
    <source>
        <dbReference type="SMART" id="SM00475"/>
    </source>
</evidence>
<dbReference type="SMART" id="SM00474">
    <property type="entry name" value="35EXOc"/>
    <property type="match status" value="1"/>
</dbReference>
<evidence type="ECO:0000256" key="12">
    <source>
        <dbReference type="ARBA" id="ARBA00023125"/>
    </source>
</evidence>
<dbReference type="EMBL" id="BRVO01000004">
    <property type="protein sequence ID" value="GLB50710.1"/>
    <property type="molecule type" value="Genomic_DNA"/>
</dbReference>
<dbReference type="InterPro" id="IPR020046">
    <property type="entry name" value="5-3_exonucl_a-hlix_arch_N"/>
</dbReference>
<dbReference type="InterPro" id="IPR036279">
    <property type="entry name" value="5-3_exonuclease_C_sf"/>
</dbReference>
<dbReference type="SMART" id="SM00475">
    <property type="entry name" value="53EXOc"/>
    <property type="match status" value="1"/>
</dbReference>
<dbReference type="Proteomes" id="UP001143543">
    <property type="component" value="Unassembled WGS sequence"/>
</dbReference>
<keyword evidence="9 16" id="KW-0378">Hydrolase</keyword>
<dbReference type="SUPFAM" id="SSF53098">
    <property type="entry name" value="Ribonuclease H-like"/>
    <property type="match status" value="1"/>
</dbReference>
<evidence type="ECO:0000259" key="19">
    <source>
        <dbReference type="SMART" id="SM00482"/>
    </source>
</evidence>
<feature type="domain" description="5'-3' exonuclease" evidence="18">
    <location>
        <begin position="4"/>
        <end position="265"/>
    </location>
</feature>
<dbReference type="Gene3D" id="3.30.420.10">
    <property type="entry name" value="Ribonuclease H-like superfamily/Ribonuclease H"/>
    <property type="match status" value="1"/>
</dbReference>
<keyword evidence="21" id="KW-1185">Reference proteome</keyword>
<evidence type="ECO:0000256" key="1">
    <source>
        <dbReference type="ARBA" id="ARBA00007705"/>
    </source>
</evidence>
<dbReference type="InterPro" id="IPR036397">
    <property type="entry name" value="RNaseH_sf"/>
</dbReference>
<evidence type="ECO:0000256" key="7">
    <source>
        <dbReference type="ARBA" id="ARBA00022722"/>
    </source>
</evidence>
<evidence type="ECO:0000256" key="14">
    <source>
        <dbReference type="ARBA" id="ARBA00049244"/>
    </source>
</evidence>
<dbReference type="Pfam" id="PF00476">
    <property type="entry name" value="DNA_pol_A"/>
    <property type="match status" value="1"/>
</dbReference>
<sequence>MAKKRLFLLDAYALIFRGYYAFIKNPRINSKGMDTSAVLGFMNSLLEVIKKEKPDHLAVCFDKGGSVGRTEMFADYKANRDETPEAIRIAVPIIQDIIKAMNIPCIEKEGYEADDIIGTLAKQAEKQGYMTYMVTPDKDYAQLVSENIFMYRPARMGNGIEIWGIPEVQAKFGVERPEQVIDFLGMMGDAVDNIPGLPGVGEKTAIKFLQQFGSMEDLLANTDQLKGKMKEKVEANAEMGLLSKELARIMLDVPVEFHEENFEMCDPDFEKVGELFQELEFRRMAENLMKTFGKEESLQTAVGTEPVTNGQTNLFAVADTDNTTEKTVINGYITIETHPHLYQSVSTPLARKLLLEKLLLQKEVCFDTETTSLKSLEAALVGIAFSWEAGKGYYVTIPEDKEEAQAIVEEFRVFFENEEITKIGQNLKYDIKVLSNYHIEVKGNIFDTMIAHYLINPDMRHNMDVLAETYLNYQPVSIESLIGKKGKNQKSMRSVPVTDQTEYAVEDADITLKLKQIFAPELEKRAANKLFEEVEAPLVKVLADMEIEGISVNKEFLGSLSEALKTDIAGLEKNIFEQAGEEFNLSSPKQLGPILFDKLKLVDKPKKTKTGQYSTAEDVLSYLAKDHKIVEDILNWRSLNKLLNTYVDALPNEINSKTGRIHTVYSQAVAATGRLSSNNPNLQNIPIRTERGRQVRKAFVPRSEDYTILAADYSQIELRIIAALSEEENMINAFKNGEDIHAATAAKVFNVALDEVTREQRSNAKTVNFGIIYGVSAFGLSNQTSLNRSEAKELIDTYYETYPKLKNYISSQVHFAQDNGYVETILGRRRYLADINSRNHTVRGAAERNAVNAPIQGSAADIIKLAMINIHTRLKEENYKTKMLLQVHDELVFDAYKPELDKVKAMIKHEMENAYTLSVPLDVEIGIGNDWLEAH</sequence>
<proteinExistence type="inferred from homology"/>
<evidence type="ECO:0000256" key="3">
    <source>
        <dbReference type="ARBA" id="ARBA00020311"/>
    </source>
</evidence>
<evidence type="ECO:0000313" key="21">
    <source>
        <dbReference type="Proteomes" id="UP001143543"/>
    </source>
</evidence>
<gene>
    <name evidence="16 20" type="primary">polA</name>
    <name evidence="20" type="ORF">Y10_30780</name>
</gene>
<keyword evidence="12 16" id="KW-0238">DNA-binding</keyword>
<dbReference type="Pfam" id="PF01612">
    <property type="entry name" value="DNA_pol_A_exo1"/>
    <property type="match status" value="1"/>
</dbReference>
<dbReference type="InterPro" id="IPR002421">
    <property type="entry name" value="5-3_exonuclease"/>
</dbReference>
<dbReference type="Gene3D" id="1.10.150.20">
    <property type="entry name" value="5' to 3' exonuclease, C-terminal subdomain"/>
    <property type="match status" value="2"/>
</dbReference>
<dbReference type="NCBIfam" id="TIGR00593">
    <property type="entry name" value="pola"/>
    <property type="match status" value="1"/>
</dbReference>
<dbReference type="SUPFAM" id="SSF47807">
    <property type="entry name" value="5' to 3' exonuclease, C-terminal subdomain"/>
    <property type="match status" value="1"/>
</dbReference>
<comment type="similarity">
    <text evidence="1 16">Belongs to the DNA polymerase type-A family.</text>
</comment>
<evidence type="ECO:0000313" key="20">
    <source>
        <dbReference type="EMBL" id="GLB50710.1"/>
    </source>
</evidence>
<keyword evidence="5 16" id="KW-0548">Nucleotidyltransferase</keyword>
<dbReference type="InterPro" id="IPR008918">
    <property type="entry name" value="HhH2"/>
</dbReference>
<dbReference type="SUPFAM" id="SSF88723">
    <property type="entry name" value="PIN domain-like"/>
    <property type="match status" value="1"/>
</dbReference>
<dbReference type="InterPro" id="IPR012337">
    <property type="entry name" value="RNaseH-like_sf"/>
</dbReference>
<evidence type="ECO:0000256" key="15">
    <source>
        <dbReference type="NCBIfam" id="TIGR00593"/>
    </source>
</evidence>
<evidence type="ECO:0000256" key="16">
    <source>
        <dbReference type="RuleBase" id="RU004460"/>
    </source>
</evidence>
<dbReference type="PANTHER" id="PTHR10133">
    <property type="entry name" value="DNA POLYMERASE I"/>
    <property type="match status" value="1"/>
</dbReference>
<evidence type="ECO:0000256" key="2">
    <source>
        <dbReference type="ARBA" id="ARBA00012417"/>
    </source>
</evidence>
<dbReference type="CDD" id="cd09859">
    <property type="entry name" value="PIN_53EXO"/>
    <property type="match status" value="1"/>
</dbReference>
<keyword evidence="10 16" id="KW-0269">Exonuclease</keyword>
<evidence type="ECO:0000256" key="13">
    <source>
        <dbReference type="ARBA" id="ARBA00023204"/>
    </source>
</evidence>
<dbReference type="SMART" id="SM00279">
    <property type="entry name" value="HhH2"/>
    <property type="match status" value="1"/>
</dbReference>
<dbReference type="Pfam" id="PF02739">
    <property type="entry name" value="5_3_exonuc_N"/>
    <property type="match status" value="1"/>
</dbReference>
<dbReference type="RefSeq" id="WP_281766343.1">
    <property type="nucleotide sequence ID" value="NZ_BRVO01000004.1"/>
</dbReference>
<keyword evidence="13 16" id="KW-0234">DNA repair</keyword>
<dbReference type="InterPro" id="IPR002562">
    <property type="entry name" value="3'-5'_exonuclease_dom"/>
</dbReference>
<comment type="catalytic activity">
    <reaction evidence="14 16">
        <text>DNA(n) + a 2'-deoxyribonucleoside 5'-triphosphate = DNA(n+1) + diphosphate</text>
        <dbReference type="Rhea" id="RHEA:22508"/>
        <dbReference type="Rhea" id="RHEA-COMP:17339"/>
        <dbReference type="Rhea" id="RHEA-COMP:17340"/>
        <dbReference type="ChEBI" id="CHEBI:33019"/>
        <dbReference type="ChEBI" id="CHEBI:61560"/>
        <dbReference type="ChEBI" id="CHEBI:173112"/>
        <dbReference type="EC" id="2.7.7.7"/>
    </reaction>
</comment>
<keyword evidence="4 16" id="KW-0808">Transferase</keyword>
<feature type="domain" description="DNA-directed DNA polymerase family A palm" evidence="19">
    <location>
        <begin position="692"/>
        <end position="899"/>
    </location>
</feature>
<evidence type="ECO:0000256" key="9">
    <source>
        <dbReference type="ARBA" id="ARBA00022801"/>
    </source>
</evidence>
<dbReference type="InterPro" id="IPR043502">
    <property type="entry name" value="DNA/RNA_pol_sf"/>
</dbReference>
<dbReference type="InterPro" id="IPR029060">
    <property type="entry name" value="PIN-like_dom_sf"/>
</dbReference>
<evidence type="ECO:0000256" key="6">
    <source>
        <dbReference type="ARBA" id="ARBA00022705"/>
    </source>
</evidence>
<dbReference type="CDD" id="cd06139">
    <property type="entry name" value="DNA_polA_I_Ecoli_like_exo"/>
    <property type="match status" value="1"/>
</dbReference>
<organism evidence="20 21">
    <name type="scientific">Neptunitalea lumnitzerae</name>
    <dbReference type="NCBI Taxonomy" id="2965509"/>
    <lineage>
        <taxon>Bacteria</taxon>
        <taxon>Pseudomonadati</taxon>
        <taxon>Bacteroidota</taxon>
        <taxon>Flavobacteriia</taxon>
        <taxon>Flavobacteriales</taxon>
        <taxon>Flavobacteriaceae</taxon>
        <taxon>Neptunitalea</taxon>
    </lineage>
</organism>
<name>A0ABQ5MMS1_9FLAO</name>
<accession>A0ABQ5MMS1</accession>
<keyword evidence="6 16" id="KW-0235">DNA replication</keyword>
<dbReference type="NCBIfam" id="NF004397">
    <property type="entry name" value="PRK05755.1"/>
    <property type="match status" value="1"/>
</dbReference>
<dbReference type="PANTHER" id="PTHR10133:SF27">
    <property type="entry name" value="DNA POLYMERASE NU"/>
    <property type="match status" value="1"/>
</dbReference>
<dbReference type="InterPro" id="IPR019760">
    <property type="entry name" value="DNA-dir_DNA_pol_A_CS"/>
</dbReference>
<keyword evidence="7" id="KW-0540">Nuclease</keyword>
<comment type="function">
    <text evidence="16">In addition to polymerase activity, this DNA polymerase exhibits 3'-5' and 5'-3' exonuclease activity.</text>
</comment>
<comment type="caution">
    <text evidence="20">The sequence shown here is derived from an EMBL/GenBank/DDBJ whole genome shotgun (WGS) entry which is preliminary data.</text>
</comment>
<dbReference type="EC" id="2.7.7.7" evidence="2 15"/>
<dbReference type="InterPro" id="IPR001098">
    <property type="entry name" value="DNA-dir_DNA_pol_A_palm_dom"/>
</dbReference>
<dbReference type="InterPro" id="IPR020045">
    <property type="entry name" value="DNA_polI_H3TH"/>
</dbReference>
<evidence type="ECO:0000259" key="17">
    <source>
        <dbReference type="SMART" id="SM00474"/>
    </source>
</evidence>
<dbReference type="Gene3D" id="3.40.50.1010">
    <property type="entry name" value="5'-nuclease"/>
    <property type="match status" value="1"/>
</dbReference>
<evidence type="ECO:0000256" key="11">
    <source>
        <dbReference type="ARBA" id="ARBA00022932"/>
    </source>
</evidence>
<dbReference type="Gene3D" id="1.20.1060.10">
    <property type="entry name" value="Taq DNA Polymerase, Chain T, domain 4"/>
    <property type="match status" value="1"/>
</dbReference>
<keyword evidence="11 16" id="KW-0239">DNA-directed DNA polymerase</keyword>
<evidence type="ECO:0000256" key="4">
    <source>
        <dbReference type="ARBA" id="ARBA00022679"/>
    </source>
</evidence>
<evidence type="ECO:0000256" key="10">
    <source>
        <dbReference type="ARBA" id="ARBA00022839"/>
    </source>
</evidence>
<dbReference type="Gene3D" id="3.30.70.370">
    <property type="match status" value="1"/>
</dbReference>
<feature type="domain" description="3'-5' exonuclease" evidence="17">
    <location>
        <begin position="342"/>
        <end position="523"/>
    </location>
</feature>